<evidence type="ECO:0000313" key="4">
    <source>
        <dbReference type="Proteomes" id="UP000733379"/>
    </source>
</evidence>
<evidence type="ECO:0000313" key="3">
    <source>
        <dbReference type="EMBL" id="MBU3061490.1"/>
    </source>
</evidence>
<sequence length="242" mass="24383">MPTGTVSLTWNSATKEVTAAVDLWGLTPGSSHAMHIHPGVCKDQTKPPSIPFPDITADAMGVAKQTLVSKPAPAGIPTGAYINVHLAPMATVGNPGDVSFTSIACGDIAAGTTAAGPVTVKMSAPPTKGVTPAGTVALAYDAAKHSLHVDLTATGLPANSAHAVHIHKGTCAAQGDVVYPLPDLQADASGKGTVSTTVQNVTTAPPATGWYVNVHMGPMSQILAGDKPTMQFAPILCANVKG</sequence>
<accession>A0ABS6ATY6</accession>
<feature type="domain" description="CHRD" evidence="2">
    <location>
        <begin position="125"/>
        <end position="215"/>
    </location>
</feature>
<dbReference type="EMBL" id="JAHKNI010000002">
    <property type="protein sequence ID" value="MBU3061490.1"/>
    <property type="molecule type" value="Genomic_DNA"/>
</dbReference>
<evidence type="ECO:0000259" key="2">
    <source>
        <dbReference type="Pfam" id="PF07452"/>
    </source>
</evidence>
<gene>
    <name evidence="3" type="ORF">KO481_08130</name>
</gene>
<protein>
    <submittedName>
        <fullName evidence="3">CHRD domain-containing protein</fullName>
    </submittedName>
</protein>
<organism evidence="3 4">
    <name type="scientific">Nocardia albiluteola</name>
    <dbReference type="NCBI Taxonomy" id="2842303"/>
    <lineage>
        <taxon>Bacteria</taxon>
        <taxon>Bacillati</taxon>
        <taxon>Actinomycetota</taxon>
        <taxon>Actinomycetes</taxon>
        <taxon>Mycobacteriales</taxon>
        <taxon>Nocardiaceae</taxon>
        <taxon>Nocardia</taxon>
    </lineage>
</organism>
<dbReference type="InterPro" id="IPR010895">
    <property type="entry name" value="CHRD"/>
</dbReference>
<comment type="similarity">
    <text evidence="1">Belongs to the Cu-Zn superoxide dismutase family.</text>
</comment>
<dbReference type="SUPFAM" id="SSF49329">
    <property type="entry name" value="Cu,Zn superoxide dismutase-like"/>
    <property type="match status" value="1"/>
</dbReference>
<name>A0ABS6ATY6_9NOCA</name>
<evidence type="ECO:0000256" key="1">
    <source>
        <dbReference type="ARBA" id="ARBA00010457"/>
    </source>
</evidence>
<reference evidence="3 4" key="1">
    <citation type="submission" date="2021-06" db="EMBL/GenBank/DDBJ databases">
        <title>Actinomycetes sequencing.</title>
        <authorList>
            <person name="Shan Q."/>
        </authorList>
    </citation>
    <scope>NUCLEOTIDE SEQUENCE [LARGE SCALE GENOMIC DNA]</scope>
    <source>
        <strain evidence="3 4">NEAU-G5</strain>
    </source>
</reference>
<keyword evidence="4" id="KW-1185">Reference proteome</keyword>
<dbReference type="Proteomes" id="UP000733379">
    <property type="component" value="Unassembled WGS sequence"/>
</dbReference>
<dbReference type="InterPro" id="IPR036423">
    <property type="entry name" value="SOD-like_Cu/Zn_dom_sf"/>
</dbReference>
<proteinExistence type="inferred from homology"/>
<dbReference type="Gene3D" id="2.60.40.200">
    <property type="entry name" value="Superoxide dismutase, copper/zinc binding domain"/>
    <property type="match status" value="1"/>
</dbReference>
<dbReference type="RefSeq" id="WP_215916366.1">
    <property type="nucleotide sequence ID" value="NZ_JAHKNI010000002.1"/>
</dbReference>
<comment type="caution">
    <text evidence="3">The sequence shown here is derived from an EMBL/GenBank/DDBJ whole genome shotgun (WGS) entry which is preliminary data.</text>
</comment>
<dbReference type="Pfam" id="PF07452">
    <property type="entry name" value="CHRD"/>
    <property type="match status" value="1"/>
</dbReference>